<dbReference type="InterPro" id="IPR041120">
    <property type="entry name" value="PIN_9"/>
</dbReference>
<sequence length="126" mass="13573">MQVIVDTSFLMLPGILGIDIIGEMDRLLGSYEILIPSPVIAELKRLSAQGKPKERAAARLALALAKRGSVVNVEGEADESIVKLAAEKKCLVGTSDLTLRKKLRARGINVIYLRGRSHLALNGQLG</sequence>
<dbReference type="SUPFAM" id="SSF88723">
    <property type="entry name" value="PIN domain-like"/>
    <property type="match status" value="1"/>
</dbReference>
<evidence type="ECO:0000313" key="2">
    <source>
        <dbReference type="EMBL" id="KUO40941.1"/>
    </source>
</evidence>
<dbReference type="Pfam" id="PF18477">
    <property type="entry name" value="PIN_9"/>
    <property type="match status" value="1"/>
</dbReference>
<name>A0A147JWX5_HADYE</name>
<dbReference type="AlphaFoldDB" id="A0A147JWX5"/>
<organism evidence="2 3">
    <name type="scientific">Hadarchaeum yellowstonense</name>
    <dbReference type="NCBI Taxonomy" id="1776334"/>
    <lineage>
        <taxon>Archaea</taxon>
        <taxon>Methanobacteriati</taxon>
        <taxon>Candidatus Hadarchaeota</taxon>
        <taxon>Candidatus Hadarchaeia</taxon>
        <taxon>Candidatus Hadarchaeales</taxon>
        <taxon>Candidatus Hadarchaeaceae</taxon>
        <taxon>Candidatus Hadarchaeum</taxon>
    </lineage>
</organism>
<evidence type="ECO:0000259" key="1">
    <source>
        <dbReference type="Pfam" id="PF18477"/>
    </source>
</evidence>
<dbReference type="STRING" id="1776334.APZ16_01160"/>
<protein>
    <recommendedName>
        <fullName evidence="1">VapC9 PIN-like domain-containing protein</fullName>
    </recommendedName>
</protein>
<dbReference type="InterPro" id="IPR029060">
    <property type="entry name" value="PIN-like_dom_sf"/>
</dbReference>
<dbReference type="Proteomes" id="UP000074294">
    <property type="component" value="Unassembled WGS sequence"/>
</dbReference>
<proteinExistence type="predicted"/>
<gene>
    <name evidence="2" type="ORF">APZ16_01160</name>
</gene>
<comment type="caution">
    <text evidence="2">The sequence shown here is derived from an EMBL/GenBank/DDBJ whole genome shotgun (WGS) entry which is preliminary data.</text>
</comment>
<feature type="domain" description="VapC9 PIN-like" evidence="1">
    <location>
        <begin position="3"/>
        <end position="116"/>
    </location>
</feature>
<dbReference type="Gene3D" id="3.40.50.1010">
    <property type="entry name" value="5'-nuclease"/>
    <property type="match status" value="1"/>
</dbReference>
<reference evidence="2 3" key="1">
    <citation type="journal article" date="2016" name="Nat. Microbiol.">
        <title>Genomic inference of the metabolism of cosmopolitan subsurface Archaea, Hadesarchaea.</title>
        <authorList>
            <person name="Baker B.J."/>
            <person name="Saw J.H."/>
            <person name="Lind A.E."/>
            <person name="Lazar C.S."/>
            <person name="Hinrichs K.-U."/>
            <person name="Teske A.P."/>
            <person name="Ettema T.J."/>
        </authorList>
    </citation>
    <scope>NUCLEOTIDE SEQUENCE [LARGE SCALE GENOMIC DNA]</scope>
</reference>
<evidence type="ECO:0000313" key="3">
    <source>
        <dbReference type="Proteomes" id="UP000074294"/>
    </source>
</evidence>
<accession>A0A147JWX5</accession>
<dbReference type="EMBL" id="LQMQ01000031">
    <property type="protein sequence ID" value="KUO40941.1"/>
    <property type="molecule type" value="Genomic_DNA"/>
</dbReference>
<dbReference type="CDD" id="cd09879">
    <property type="entry name" value="PIN_VapC_AF0591-like"/>
    <property type="match status" value="1"/>
</dbReference>